<reference evidence="2" key="1">
    <citation type="submission" date="2016-10" db="EMBL/GenBank/DDBJ databases">
        <authorList>
            <person name="Varghese N."/>
            <person name="Submissions S."/>
        </authorList>
    </citation>
    <scope>NUCLEOTIDE SEQUENCE [LARGE SCALE GENOMIC DNA]</scope>
    <source>
        <strain evidence="2">GAS369</strain>
    </source>
</reference>
<name>A0A1H1YJL4_9BRAD</name>
<organism evidence="1 2">
    <name type="scientific">Bradyrhizobium canariense</name>
    <dbReference type="NCBI Taxonomy" id="255045"/>
    <lineage>
        <taxon>Bacteria</taxon>
        <taxon>Pseudomonadati</taxon>
        <taxon>Pseudomonadota</taxon>
        <taxon>Alphaproteobacteria</taxon>
        <taxon>Hyphomicrobiales</taxon>
        <taxon>Nitrobacteraceae</taxon>
        <taxon>Bradyrhizobium</taxon>
    </lineage>
</organism>
<dbReference type="EMBL" id="LT629750">
    <property type="protein sequence ID" value="SDT21647.1"/>
    <property type="molecule type" value="Genomic_DNA"/>
</dbReference>
<dbReference type="RefSeq" id="WP_146689097.1">
    <property type="nucleotide sequence ID" value="NZ_LT629750.1"/>
</dbReference>
<evidence type="ECO:0000313" key="1">
    <source>
        <dbReference type="EMBL" id="SDT21647.1"/>
    </source>
</evidence>
<dbReference type="AlphaFoldDB" id="A0A1H1YJL4"/>
<keyword evidence="2" id="KW-1185">Reference proteome</keyword>
<dbReference type="Proteomes" id="UP000243904">
    <property type="component" value="Chromosome I"/>
</dbReference>
<protein>
    <submittedName>
        <fullName evidence="1">Uncharacterized protein</fullName>
    </submittedName>
</protein>
<accession>A0A1H1YJL4</accession>
<gene>
    <name evidence="1" type="ORF">SAMN05444158_4852</name>
</gene>
<proteinExistence type="predicted"/>
<evidence type="ECO:0000313" key="2">
    <source>
        <dbReference type="Proteomes" id="UP000243904"/>
    </source>
</evidence>
<sequence>MNLSSSLSCVPAPILPGQERLPSPVNRRQQMRANPFMRPKAVAWSASPMKQPRLRSAVLTDEAARLYRCIAYTMQAYGVVMNGHMTIAWQEFRIRDHEQATKVLTEFNARMGKWLSVDGTGRKRKGVSLSTYGVGEKYFYTFIHEHALDHGFHTHQLIGVTDGKARAYAERAVRVLERLTGVTKAPTSAVVFTPGTVRDGFAPYLPRFRQNEVKRCWIWFRYLAKNLSPHEFKHIGDQCELQRNIFRIHRVFLPPQPVTCSDLFGCSQNIGIGAQTKDGFVSKFDSGDWTKLYSGSELDEYRQHVQQHERDTELAAIFDRVKI</sequence>